<protein>
    <submittedName>
        <fullName evidence="2">DUF5057 domain-containing protein</fullName>
    </submittedName>
</protein>
<evidence type="ECO:0000313" key="3">
    <source>
        <dbReference type="Proteomes" id="UP000367750"/>
    </source>
</evidence>
<name>A0A5J5FVU1_9BACL</name>
<dbReference type="InterPro" id="IPR035986">
    <property type="entry name" value="PKD_dom_sf"/>
</dbReference>
<accession>A0A5J5FVU1</accession>
<feature type="domain" description="BIG2" evidence="1">
    <location>
        <begin position="1320"/>
        <end position="1403"/>
    </location>
</feature>
<dbReference type="Proteomes" id="UP000367750">
    <property type="component" value="Unassembled WGS sequence"/>
</dbReference>
<organism evidence="2 3">
    <name type="scientific">Paenibacillus spiritus</name>
    <dbReference type="NCBI Taxonomy" id="2496557"/>
    <lineage>
        <taxon>Bacteria</taxon>
        <taxon>Bacillati</taxon>
        <taxon>Bacillota</taxon>
        <taxon>Bacilli</taxon>
        <taxon>Bacillales</taxon>
        <taxon>Paenibacillaceae</taxon>
        <taxon>Paenibacillus</taxon>
    </lineage>
</organism>
<gene>
    <name evidence="2" type="ORF">F4V43_16985</name>
</gene>
<dbReference type="OrthoDB" id="38701at2"/>
<dbReference type="InterPro" id="IPR008964">
    <property type="entry name" value="Invasin/intimin_cell_adhesion"/>
</dbReference>
<sequence length="1519" mass="161962">MKWFKRRKLAALGGAALAILLAVLLTQGLSMSVDATNSYTIRILEITDPNSASLTKDKTDSASELDALKKLPNVKVDTVTMKKFVSLREAWDGKYDAVYIGFGDFTKTAVNSNGSMSTDGRNKAHNTTAVENDITALKAKEITDYYINRGLYVFFRGETFDAQKADASKQGILYRTFGSYYLGTANRPNVVFLKEADLGPLASGISGSSSPYLAGLTQRPRIDIANKSEIKSYLTSPDFVYNAGDKLNFSIHLTNTPNLSSRPVRVQLYMNVDSSLPLTSGSVVASAVMKSQTGTLSYSLPATYSGPLYWRLEATDTTTGLKDYDSGVIRFRGLKPVVRVLQVMPAGLTESSLLNTGNMKTAYLSNEDYELQITVKDMSAFNSYIASRVSPADPTSGLNGTYDMVVFGFRDMYDRVKTPMISEAAAKAVKAFAEQTKQSIMLTHDTIFNDPAQPTKESNGGVNYWSYYFHDLVGQDMPRTYLGGSAVATSKTVVPVNDGLLTQYPFNLATVAIPSNQSRYAVAQTHDQFFPLNLEKADVIPWYNIAGSSRDTDDSRNHFYTYSVGNITFSGTGHTSSGFPDWEQKLFVNTMYRAFVGANHAPEITVNSPTDGSTMPSYLDKLLVDFSAKDYDLNDRDLTASISVNYLDPATNKFVTASSVKNVSFISGQTVSRYFENPLPVEDGTLQIVIQVKDSHGALAAQTVTVKVKEATASLTATRSLPADLVNNEVERGKETTITYSIIPKPIAFSDSGIAAASIGDKQLISNVVFKDSIPAYLKIVGTSTELNQTGSLEAGYSISKKLSDIRYTLTSENGVKVFTPDPGQEVRFTVTVSPQRADEGFNNYKLGAASLSFDELHAATAASPLGAAADYNLLAVSGSIASSGNLQSEGRIAARGDIDFSSGGGSFNTAGASSQNGVIAGENLYYNNNIRINGNAVYGGSFISSTTTPSITGKTVNASPVDFTALKENMLNLSAQLAGLPVNGRTESAYGTIRLTGSDGAKPYVFQVSAQDLSSATSVVVDVPAGSTVVVNIGGDLSDVRMALDTRLTGVAAGQILYNFPSAAALTLRNELRGTILAPQAAVSFDNGQIRGQIIAGSVAAVSSAQLYSVPFTGTIDMGTQATPGSVQFTPQELTLTAVVKVTSVSLNDTTILLNDSPQDLGEIILPQDATNKNLRWTSDKPDVVYVDPMTGDVTGRKLGSAVITATATDRSNPATASATVTVKDRALSITGGDGVYKPNDSVALTALYDSVFERNIQYTWKVLDPSGKEVNGYIRTAAGNTATFSAPSSGNYTVQVVVTSEKNLIGLSASKTITVANPPTKLTIEGTSTVLMNNSLALNVKVEPADADAPSLEWSLVGTDDSRYASVQSSGGLLGTLTAGRTPGRTVQVVVRDTRSQISSAPFPVRITGLTGLQFSSDKVERFVGETCTLSSLLWTLPSTVPIESVMDQLTWTSNNPAVASFASPVTADNRSIITGNKKGTATVTVTYSAPGMADITATLEVVIKARPVQSNTGDRY</sequence>
<dbReference type="SMART" id="SM00635">
    <property type="entry name" value="BID_2"/>
    <property type="match status" value="3"/>
</dbReference>
<dbReference type="SUPFAM" id="SSF49373">
    <property type="entry name" value="Invasin/intimin cell-adhesion fragments"/>
    <property type="match status" value="2"/>
</dbReference>
<evidence type="ECO:0000313" key="2">
    <source>
        <dbReference type="EMBL" id="KAA8997949.1"/>
    </source>
</evidence>
<dbReference type="InterPro" id="IPR013783">
    <property type="entry name" value="Ig-like_fold"/>
</dbReference>
<dbReference type="SUPFAM" id="SSF49299">
    <property type="entry name" value="PKD domain"/>
    <property type="match status" value="1"/>
</dbReference>
<dbReference type="InterPro" id="IPR026588">
    <property type="entry name" value="Choice_anch_A"/>
</dbReference>
<dbReference type="InterPro" id="IPR003343">
    <property type="entry name" value="Big_2"/>
</dbReference>
<dbReference type="CDD" id="cd00146">
    <property type="entry name" value="PKD"/>
    <property type="match status" value="1"/>
</dbReference>
<dbReference type="Gene3D" id="2.60.40.1080">
    <property type="match status" value="2"/>
</dbReference>
<evidence type="ECO:0000259" key="1">
    <source>
        <dbReference type="SMART" id="SM00635"/>
    </source>
</evidence>
<feature type="domain" description="BIG2" evidence="1">
    <location>
        <begin position="1142"/>
        <end position="1219"/>
    </location>
</feature>
<dbReference type="Pfam" id="PF02368">
    <property type="entry name" value="Big_2"/>
    <property type="match status" value="1"/>
</dbReference>
<dbReference type="EMBL" id="VYKK01000028">
    <property type="protein sequence ID" value="KAA8997949.1"/>
    <property type="molecule type" value="Genomic_DNA"/>
</dbReference>
<proteinExistence type="predicted"/>
<reference evidence="2 3" key="1">
    <citation type="submission" date="2019-09" db="EMBL/GenBank/DDBJ databases">
        <title>Bacillus ochoae sp. nov., Paenibacillus whitsoniae sp. nov., Paenibacillus spiritus sp. nov. Isolated from the Mars Exploration Rover during spacecraft assembly.</title>
        <authorList>
            <person name="Seuylemezian A."/>
            <person name="Vaishampayan P."/>
        </authorList>
    </citation>
    <scope>NUCLEOTIDE SEQUENCE [LARGE SCALE GENOMIC DNA]</scope>
    <source>
        <strain evidence="2 3">MER_111</strain>
    </source>
</reference>
<dbReference type="NCBIfam" id="TIGR04215">
    <property type="entry name" value="choice_anch_A"/>
    <property type="match status" value="1"/>
</dbReference>
<dbReference type="Gene3D" id="2.60.40.10">
    <property type="entry name" value="Immunoglobulins"/>
    <property type="match status" value="1"/>
</dbReference>
<keyword evidence="3" id="KW-1185">Reference proteome</keyword>
<comment type="caution">
    <text evidence="2">The sequence shown here is derived from an EMBL/GenBank/DDBJ whole genome shotgun (WGS) entry which is preliminary data.</text>
</comment>
<dbReference type="Pfam" id="PF20597">
    <property type="entry name" value="pAdhesive_15"/>
    <property type="match status" value="1"/>
</dbReference>
<dbReference type="RefSeq" id="WP_150459449.1">
    <property type="nucleotide sequence ID" value="NZ_VYKK01000028.1"/>
</dbReference>
<feature type="domain" description="BIG2" evidence="1">
    <location>
        <begin position="1411"/>
        <end position="1499"/>
    </location>
</feature>